<evidence type="ECO:0000313" key="1">
    <source>
        <dbReference type="EMBL" id="CAL5141903.1"/>
    </source>
</evidence>
<sequence>MVIFVHHIQPHLCYLSPTTRLLSILPHLSQIIQVSSSGLYFLRKFFLARISFSIPMYKANDIYELACSPCFKLFKSNSMHLSYRRPLKDIRFFGFLCSFLLGVGPP</sequence>
<name>A0AAV2TYT1_CALDB</name>
<organism evidence="1 2">
    <name type="scientific">Calicophoron daubneyi</name>
    <name type="common">Rumen fluke</name>
    <name type="synonym">Paramphistomum daubneyi</name>
    <dbReference type="NCBI Taxonomy" id="300641"/>
    <lineage>
        <taxon>Eukaryota</taxon>
        <taxon>Metazoa</taxon>
        <taxon>Spiralia</taxon>
        <taxon>Lophotrochozoa</taxon>
        <taxon>Platyhelminthes</taxon>
        <taxon>Trematoda</taxon>
        <taxon>Digenea</taxon>
        <taxon>Plagiorchiida</taxon>
        <taxon>Pronocephalata</taxon>
        <taxon>Paramphistomoidea</taxon>
        <taxon>Paramphistomidae</taxon>
        <taxon>Calicophoron</taxon>
    </lineage>
</organism>
<dbReference type="EMBL" id="CAXLJL010000933">
    <property type="protein sequence ID" value="CAL5141903.1"/>
    <property type="molecule type" value="Genomic_DNA"/>
</dbReference>
<proteinExistence type="predicted"/>
<comment type="caution">
    <text evidence="1">The sequence shown here is derived from an EMBL/GenBank/DDBJ whole genome shotgun (WGS) entry which is preliminary data.</text>
</comment>
<accession>A0AAV2TYT1</accession>
<dbReference type="AlphaFoldDB" id="A0AAV2TYT1"/>
<gene>
    <name evidence="1" type="ORF">CDAUBV1_LOCUS17200</name>
</gene>
<reference evidence="1" key="1">
    <citation type="submission" date="2024-06" db="EMBL/GenBank/DDBJ databases">
        <authorList>
            <person name="Liu X."/>
            <person name="Lenzi L."/>
            <person name="Haldenby T S."/>
            <person name="Uol C."/>
        </authorList>
    </citation>
    <scope>NUCLEOTIDE SEQUENCE</scope>
</reference>
<evidence type="ECO:0000313" key="2">
    <source>
        <dbReference type="Proteomes" id="UP001497525"/>
    </source>
</evidence>
<protein>
    <submittedName>
        <fullName evidence="1">Uncharacterized protein</fullName>
    </submittedName>
</protein>
<dbReference type="Proteomes" id="UP001497525">
    <property type="component" value="Unassembled WGS sequence"/>
</dbReference>